<dbReference type="InterPro" id="IPR036871">
    <property type="entry name" value="PX_dom_sf"/>
</dbReference>
<feature type="domain" description="PX" evidence="2">
    <location>
        <begin position="197"/>
        <end position="309"/>
    </location>
</feature>
<dbReference type="PROSITE" id="PS50195">
    <property type="entry name" value="PX"/>
    <property type="match status" value="1"/>
</dbReference>
<sequence>MLSEFIHGMPLNQQTLIVGIDTCFLFVAWRGAMSIRSLPKTYLSEIIFPIKMCVRGLASLIIALNCLFTFWMDVWFERDISVMLLYEAIVWTLSSWLVWMEHRRNLITSYILRCFWVIRWAIATRIIVSIQKEDALERVLQCINYCCLLCMAFSCLWAQRHLTSMSPEVIALSTQRVKSTIQDKSEATRDSIAIVKDEVKVSIPSYTITRTTRSTFVSYKIFIQTEDEAWSVRRRFTDFIRLRKELPDFVQFSDIFPHESSLKQFNQKQIDNRREKLELFLQNVLAHSQFDLGLCSAMCEFFDMEYAPRETSDIL</sequence>
<evidence type="ECO:0000256" key="1">
    <source>
        <dbReference type="SAM" id="Phobius"/>
    </source>
</evidence>
<feature type="transmembrane region" description="Helical" evidence="1">
    <location>
        <begin position="53"/>
        <end position="74"/>
    </location>
</feature>
<dbReference type="SUPFAM" id="SSF64268">
    <property type="entry name" value="PX domain"/>
    <property type="match status" value="1"/>
</dbReference>
<dbReference type="Proteomes" id="UP000243217">
    <property type="component" value="Unassembled WGS sequence"/>
</dbReference>
<dbReference type="AlphaFoldDB" id="A0A1V9YUL4"/>
<comment type="caution">
    <text evidence="3">The sequence shown here is derived from an EMBL/GenBank/DDBJ whole genome shotgun (WGS) entry which is preliminary data.</text>
</comment>
<dbReference type="Pfam" id="PF00787">
    <property type="entry name" value="PX"/>
    <property type="match status" value="1"/>
</dbReference>
<dbReference type="CDD" id="cd06093">
    <property type="entry name" value="PX_domain"/>
    <property type="match status" value="1"/>
</dbReference>
<keyword evidence="1" id="KW-1133">Transmembrane helix</keyword>
<dbReference type="OrthoDB" id="10254720at2759"/>
<organism evidence="3 4">
    <name type="scientific">Thraustotheca clavata</name>
    <dbReference type="NCBI Taxonomy" id="74557"/>
    <lineage>
        <taxon>Eukaryota</taxon>
        <taxon>Sar</taxon>
        <taxon>Stramenopiles</taxon>
        <taxon>Oomycota</taxon>
        <taxon>Saprolegniomycetes</taxon>
        <taxon>Saprolegniales</taxon>
        <taxon>Achlyaceae</taxon>
        <taxon>Thraustotheca</taxon>
    </lineage>
</organism>
<dbReference type="Gene3D" id="3.30.1520.10">
    <property type="entry name" value="Phox-like domain"/>
    <property type="match status" value="1"/>
</dbReference>
<accession>A0A1V9YUL4</accession>
<feature type="transmembrane region" description="Helical" evidence="1">
    <location>
        <begin position="110"/>
        <end position="130"/>
    </location>
</feature>
<dbReference type="SMART" id="SM00312">
    <property type="entry name" value="PX"/>
    <property type="match status" value="1"/>
</dbReference>
<evidence type="ECO:0000313" key="3">
    <source>
        <dbReference type="EMBL" id="OQR89422.1"/>
    </source>
</evidence>
<proteinExistence type="predicted"/>
<protein>
    <recommendedName>
        <fullName evidence="2">PX domain-containing protein</fullName>
    </recommendedName>
</protein>
<dbReference type="InterPro" id="IPR001683">
    <property type="entry name" value="PX_dom"/>
</dbReference>
<keyword evidence="4" id="KW-1185">Reference proteome</keyword>
<evidence type="ECO:0000313" key="4">
    <source>
        <dbReference type="Proteomes" id="UP000243217"/>
    </source>
</evidence>
<dbReference type="GO" id="GO:0035091">
    <property type="term" value="F:phosphatidylinositol binding"/>
    <property type="evidence" value="ECO:0007669"/>
    <property type="project" value="InterPro"/>
</dbReference>
<evidence type="ECO:0000259" key="2">
    <source>
        <dbReference type="PROSITE" id="PS50195"/>
    </source>
</evidence>
<dbReference type="STRING" id="74557.A0A1V9YUL4"/>
<gene>
    <name evidence="3" type="ORF">THRCLA_09748</name>
</gene>
<keyword evidence="1" id="KW-0812">Transmembrane</keyword>
<feature type="transmembrane region" description="Helical" evidence="1">
    <location>
        <begin position="80"/>
        <end position="98"/>
    </location>
</feature>
<name>A0A1V9YUL4_9STRA</name>
<dbReference type="EMBL" id="JNBS01002750">
    <property type="protein sequence ID" value="OQR89422.1"/>
    <property type="molecule type" value="Genomic_DNA"/>
</dbReference>
<reference evidence="3 4" key="1">
    <citation type="journal article" date="2014" name="Genome Biol. Evol.">
        <title>The secreted proteins of Achlya hypogyna and Thraustotheca clavata identify the ancestral oomycete secretome and reveal gene acquisitions by horizontal gene transfer.</title>
        <authorList>
            <person name="Misner I."/>
            <person name="Blouin N."/>
            <person name="Leonard G."/>
            <person name="Richards T.A."/>
            <person name="Lane C.E."/>
        </authorList>
    </citation>
    <scope>NUCLEOTIDE SEQUENCE [LARGE SCALE GENOMIC DNA]</scope>
    <source>
        <strain evidence="3 4">ATCC 34112</strain>
    </source>
</reference>
<feature type="transmembrane region" description="Helical" evidence="1">
    <location>
        <begin position="15"/>
        <end position="32"/>
    </location>
</feature>
<keyword evidence="1" id="KW-0472">Membrane</keyword>